<dbReference type="HOGENOM" id="CLU_1058863_0_0_1"/>
<organism evidence="1 2">
    <name type="scientific">Nematostella vectensis</name>
    <name type="common">Starlet sea anemone</name>
    <dbReference type="NCBI Taxonomy" id="45351"/>
    <lineage>
        <taxon>Eukaryota</taxon>
        <taxon>Metazoa</taxon>
        <taxon>Cnidaria</taxon>
        <taxon>Anthozoa</taxon>
        <taxon>Hexacorallia</taxon>
        <taxon>Actiniaria</taxon>
        <taxon>Edwardsiidae</taxon>
        <taxon>Nematostella</taxon>
    </lineage>
</organism>
<keyword evidence="2" id="KW-1185">Reference proteome</keyword>
<reference evidence="1 2" key="1">
    <citation type="journal article" date="2007" name="Science">
        <title>Sea anemone genome reveals ancestral eumetazoan gene repertoire and genomic organization.</title>
        <authorList>
            <person name="Putnam N.H."/>
            <person name="Srivastava M."/>
            <person name="Hellsten U."/>
            <person name="Dirks B."/>
            <person name="Chapman J."/>
            <person name="Salamov A."/>
            <person name="Terry A."/>
            <person name="Shapiro H."/>
            <person name="Lindquist E."/>
            <person name="Kapitonov V.V."/>
            <person name="Jurka J."/>
            <person name="Genikhovich G."/>
            <person name="Grigoriev I.V."/>
            <person name="Lucas S.M."/>
            <person name="Steele R.E."/>
            <person name="Finnerty J.R."/>
            <person name="Technau U."/>
            <person name="Martindale M.Q."/>
            <person name="Rokhsar D.S."/>
        </authorList>
    </citation>
    <scope>NUCLEOTIDE SEQUENCE [LARGE SCALE GENOMIC DNA]</scope>
    <source>
        <strain evidence="2">CH2 X CH6</strain>
    </source>
</reference>
<protein>
    <submittedName>
        <fullName evidence="1">Uncharacterized protein</fullName>
    </submittedName>
</protein>
<gene>
    <name evidence="1" type="ORF">NEMVEDRAFT_v1g248433</name>
</gene>
<dbReference type="AlphaFoldDB" id="A7T113"/>
<evidence type="ECO:0000313" key="1">
    <source>
        <dbReference type="EMBL" id="EDO30358.1"/>
    </source>
</evidence>
<dbReference type="Proteomes" id="UP000001593">
    <property type="component" value="Unassembled WGS sequence"/>
</dbReference>
<name>A7T113_NEMVE</name>
<sequence length="263" mass="29752">MAESCLHKRVEICIVASEVASAVGKHPYQRREHTLQKAWYRSDQESFCFANARLPVCQAKVSSIVNEFIEGDAEARLELALEENWEKEKEKFVETLKHIILSPSQPIRRLFYSISKALKNKLFPDERELRTIENAGVTKSTLDEAVDSLCKDESLLVQEVAKKVCSNAGTTGPDVIKATESRLTKERGVKLEGKAVKRLGEERGKKVDLIPDEYDKTVECDGIEWRIRGRIDGMLDDKVVEVSKIPSFTLVETCIHACNIKLF</sequence>
<dbReference type="InParanoid" id="A7T113"/>
<dbReference type="EMBL" id="DS470064">
    <property type="protein sequence ID" value="EDO30358.1"/>
    <property type="molecule type" value="Genomic_DNA"/>
</dbReference>
<evidence type="ECO:0000313" key="2">
    <source>
        <dbReference type="Proteomes" id="UP000001593"/>
    </source>
</evidence>
<accession>A7T113</accession>
<proteinExistence type="predicted"/>